<feature type="transmembrane region" description="Helical" evidence="1">
    <location>
        <begin position="90"/>
        <end position="114"/>
    </location>
</feature>
<gene>
    <name evidence="2" type="ORF">E5987_03380</name>
</gene>
<proteinExistence type="predicted"/>
<name>A0A6L6YFF6_9BURK</name>
<dbReference type="EMBL" id="WSRP01000007">
    <property type="protein sequence ID" value="MVX56247.1"/>
    <property type="molecule type" value="Genomic_DNA"/>
</dbReference>
<keyword evidence="1" id="KW-0812">Transmembrane</keyword>
<evidence type="ECO:0000256" key="1">
    <source>
        <dbReference type="SAM" id="Phobius"/>
    </source>
</evidence>
<keyword evidence="3" id="KW-1185">Reference proteome</keyword>
<sequence>MSEQFEQESIPKVNNNPFLPEGRIHKMSFFLTTLVLSLIASCFYGVTEAGVVSEDAMVFETAVSASLGTVLLQIFACIKRCRDVLKALRGAYFFCLFRSSVLFTVLFCCLKVPAIRIKPAETNQPADQLPIFGFIFLTKPA</sequence>
<dbReference type="RefSeq" id="WP_160334683.1">
    <property type="nucleotide sequence ID" value="NZ_WSRP01000007.1"/>
</dbReference>
<keyword evidence="1" id="KW-0472">Membrane</keyword>
<feature type="transmembrane region" description="Helical" evidence="1">
    <location>
        <begin position="58"/>
        <end position="78"/>
    </location>
</feature>
<keyword evidence="1" id="KW-1133">Transmembrane helix</keyword>
<comment type="caution">
    <text evidence="2">The sequence shown here is derived from an EMBL/GenBank/DDBJ whole genome shotgun (WGS) entry which is preliminary data.</text>
</comment>
<feature type="transmembrane region" description="Helical" evidence="1">
    <location>
        <begin position="27"/>
        <end position="46"/>
    </location>
</feature>
<accession>A0A6L6YFF6</accession>
<evidence type="ECO:0000313" key="3">
    <source>
        <dbReference type="Proteomes" id="UP000472580"/>
    </source>
</evidence>
<dbReference type="AlphaFoldDB" id="A0A6L6YFF6"/>
<reference evidence="2 3" key="1">
    <citation type="submission" date="2019-12" db="EMBL/GenBank/DDBJ databases">
        <title>Microbes associate with the intestines of laboratory mice.</title>
        <authorList>
            <person name="Navarre W."/>
            <person name="Wong E."/>
        </authorList>
    </citation>
    <scope>NUCLEOTIDE SEQUENCE [LARGE SCALE GENOMIC DNA]</scope>
    <source>
        <strain evidence="2 3">NM82_D38</strain>
    </source>
</reference>
<evidence type="ECO:0000313" key="2">
    <source>
        <dbReference type="EMBL" id="MVX56247.1"/>
    </source>
</evidence>
<protein>
    <submittedName>
        <fullName evidence="2">Uncharacterized protein</fullName>
    </submittedName>
</protein>
<organism evidence="2 3">
    <name type="scientific">Parasutterella muris</name>
    <dbReference type="NCBI Taxonomy" id="2565572"/>
    <lineage>
        <taxon>Bacteria</taxon>
        <taxon>Pseudomonadati</taxon>
        <taxon>Pseudomonadota</taxon>
        <taxon>Betaproteobacteria</taxon>
        <taxon>Burkholderiales</taxon>
        <taxon>Sutterellaceae</taxon>
        <taxon>Parasutterella</taxon>
    </lineage>
</organism>
<dbReference type="Proteomes" id="UP000472580">
    <property type="component" value="Unassembled WGS sequence"/>
</dbReference>